<dbReference type="EMBL" id="JBHFLD010000014">
    <property type="protein sequence ID" value="MFB2716187.1"/>
    <property type="molecule type" value="Genomic_DNA"/>
</dbReference>
<dbReference type="Gene3D" id="3.30.420.10">
    <property type="entry name" value="Ribonuclease H-like superfamily/Ribonuclease H"/>
    <property type="match status" value="1"/>
</dbReference>
<evidence type="ECO:0000313" key="2">
    <source>
        <dbReference type="EMBL" id="MFB2716187.1"/>
    </source>
</evidence>
<proteinExistence type="predicted"/>
<keyword evidence="3" id="KW-1185">Reference proteome</keyword>
<dbReference type="InterPro" id="IPR036397">
    <property type="entry name" value="RNaseH_sf"/>
</dbReference>
<feature type="region of interest" description="Disordered" evidence="1">
    <location>
        <begin position="601"/>
        <end position="632"/>
    </location>
</feature>
<gene>
    <name evidence="2" type="ORF">ACE05E_11925</name>
</gene>
<evidence type="ECO:0000313" key="3">
    <source>
        <dbReference type="Proteomes" id="UP001576762"/>
    </source>
</evidence>
<evidence type="ECO:0008006" key="4">
    <source>
        <dbReference type="Google" id="ProtNLM"/>
    </source>
</evidence>
<protein>
    <recommendedName>
        <fullName evidence="4">Integrase catalytic domain-containing protein</fullName>
    </recommendedName>
</protein>
<sequence length="632" mass="71645">MSWRTRLRQEPALVDMNQWPVIDAASLPAKHRKGFLTRQRIVASALKHQSCTEAAQKFGYSKGYVNQLMNRCLGGDLNAPAELTRGLIPHARLAPPTRHQPLPELDSPGGAAGAFTDLLDQLPKVKAGLDESIEADYRRLRESERLTAAGLHQTFLRLLAEANWPATRYPFTHASRAKESVRRYLVQRRVELQTSRRGNFRVTEQEASIDDYRALATVQIDEHLMHLQTNLAVQFNDEVIELRLNRCTLMLAVDVATQCILGFELHPTRAPNQDDLLSLFDRCLTPQTIPVIQTPGFEALAGPALPTEMTPFWPLTFGTVQFDNAWIHHSNVVEAFLADSVCGTLAFGVPATPKARWLVEHVFDYLERKLGHRFDSTTGSHPKDAKRESPKSAKKVPALSFQSLVEAIYLQIGRYNTTPMPDLAGQRPLEAFQRHLRQHWIRWPQGGTARGWQPFCSTVTLPVHRPAKEQRLPFVHFCYARYSGDGLLSLSPDDTRIAIDYDRRDIRTLQARTLQGRPLGTLNGPKTWRRFAHSQATRCWLRQQRREATYAEADPITGYFLAWRDKHKHTARDAAELLSLYLEITANGQPWLAAGEHAKAAMSAKSLEESPQQPNPHRAYRWSPIPHADPRR</sequence>
<evidence type="ECO:0000256" key="1">
    <source>
        <dbReference type="SAM" id="MobiDB-lite"/>
    </source>
</evidence>
<comment type="caution">
    <text evidence="2">The sequence shown here is derived from an EMBL/GenBank/DDBJ whole genome shotgun (WGS) entry which is preliminary data.</text>
</comment>
<reference evidence="2 3" key="1">
    <citation type="submission" date="2024-09" db="EMBL/GenBank/DDBJ databases">
        <title>Draft genome sequences of 6 high pH adapted Marinobacter shengliensis sp. isolated from Mariana forearc serpentinite mud volcanoes.</title>
        <authorList>
            <person name="Elkassas S."/>
            <person name="Serres M."/>
            <person name="Michael N."/>
            <person name="Amina P."/>
            <person name="Teodora Z."/>
            <person name="Julie H."/>
        </authorList>
    </citation>
    <scope>NUCLEOTIDE SEQUENCE [LARGE SCALE GENOMIC DNA]</scope>
    <source>
        <strain evidence="2 3">EB4</strain>
    </source>
</reference>
<organism evidence="2 3">
    <name type="scientific">Marinobacter shengliensis</name>
    <dbReference type="NCBI Taxonomy" id="1389223"/>
    <lineage>
        <taxon>Bacteria</taxon>
        <taxon>Pseudomonadati</taxon>
        <taxon>Pseudomonadota</taxon>
        <taxon>Gammaproteobacteria</taxon>
        <taxon>Pseudomonadales</taxon>
        <taxon>Marinobacteraceae</taxon>
        <taxon>Marinobacter</taxon>
    </lineage>
</organism>
<dbReference type="RefSeq" id="WP_374814527.1">
    <property type="nucleotide sequence ID" value="NZ_JBHFLD010000014.1"/>
</dbReference>
<accession>A0ABV4W7Y4</accession>
<name>A0ABV4W7Y4_9GAMM</name>
<dbReference type="Proteomes" id="UP001576762">
    <property type="component" value="Unassembled WGS sequence"/>
</dbReference>